<protein>
    <submittedName>
        <fullName evidence="9">Serine/threonine dehydratase</fullName>
    </submittedName>
</protein>
<comment type="cofactor">
    <cofactor evidence="2">
        <name>pyridoxal 5'-phosphate</name>
        <dbReference type="ChEBI" id="CHEBI:597326"/>
    </cofactor>
</comment>
<dbReference type="PANTHER" id="PTHR43050:SF1">
    <property type="entry name" value="SERINE RACEMASE"/>
    <property type="match status" value="1"/>
</dbReference>
<keyword evidence="7" id="KW-0456">Lyase</keyword>
<evidence type="ECO:0000256" key="3">
    <source>
        <dbReference type="ARBA" id="ARBA00001936"/>
    </source>
</evidence>
<comment type="cofactor">
    <cofactor evidence="1">
        <name>Ca(2+)</name>
        <dbReference type="ChEBI" id="CHEBI:29108"/>
    </cofactor>
</comment>
<dbReference type="InterPro" id="IPR001926">
    <property type="entry name" value="TrpB-like_PALP"/>
</dbReference>
<dbReference type="OrthoDB" id="9811476at2"/>
<proteinExistence type="predicted"/>
<dbReference type="SUPFAM" id="SSF53686">
    <property type="entry name" value="Tryptophan synthase beta subunit-like PLP-dependent enzymes"/>
    <property type="match status" value="1"/>
</dbReference>
<evidence type="ECO:0000256" key="5">
    <source>
        <dbReference type="ARBA" id="ARBA00022842"/>
    </source>
</evidence>
<dbReference type="Pfam" id="PF00291">
    <property type="entry name" value="PALP"/>
    <property type="match status" value="1"/>
</dbReference>
<evidence type="ECO:0000256" key="4">
    <source>
        <dbReference type="ARBA" id="ARBA00001946"/>
    </source>
</evidence>
<dbReference type="FunFam" id="3.40.50.1100:FF:000041">
    <property type="entry name" value="Threonine ammonia-lyase, variant"/>
    <property type="match status" value="1"/>
</dbReference>
<comment type="cofactor">
    <cofactor evidence="3">
        <name>Mn(2+)</name>
        <dbReference type="ChEBI" id="CHEBI:29035"/>
    </cofactor>
</comment>
<dbReference type="GO" id="GO:0030170">
    <property type="term" value="F:pyridoxal phosphate binding"/>
    <property type="evidence" value="ECO:0007669"/>
    <property type="project" value="InterPro"/>
</dbReference>
<dbReference type="InterPro" id="IPR000634">
    <property type="entry name" value="Ser/Thr_deHydtase_PyrdxlP-BS"/>
</dbReference>
<keyword evidence="10" id="KW-1185">Reference proteome</keyword>
<dbReference type="EMBL" id="PIQH01000002">
    <property type="protein sequence ID" value="RUO81118.1"/>
    <property type="molecule type" value="Genomic_DNA"/>
</dbReference>
<dbReference type="Gene3D" id="3.40.50.1100">
    <property type="match status" value="2"/>
</dbReference>
<dbReference type="GO" id="GO:0005524">
    <property type="term" value="F:ATP binding"/>
    <property type="evidence" value="ECO:0007669"/>
    <property type="project" value="TreeGrafter"/>
</dbReference>
<sequence length="316" mass="33640">MDDVTPTSVDVFDALKRISSYVVETPCVRNRVLDQAAGCELYFKCENLQTVGAFKFRGACNAVLKLTPEQRARGVFTVSSGNHGAALAEVGRQLGIPVTVGVPRNAPSIKQDNIRRGGATIEWLEPGMAAREAFTQRFQQQTGQTFIPPYDHPDIIAGQGTAMLEFGRQIEGLDTIVAPLGGGGLLSGTCLAAQALNGQTVFGAEPELARDAYDSLRLGERQPALPPASVCDGLLTQLGKHPFAILQNNVAGVLLVSDDEVLAAMQSLVAALKLVIEPSAAITYAAVLKYPEHFRGKRVGIILSGGNTDRVQVAKM</sequence>
<evidence type="ECO:0000259" key="8">
    <source>
        <dbReference type="Pfam" id="PF00291"/>
    </source>
</evidence>
<evidence type="ECO:0000256" key="2">
    <source>
        <dbReference type="ARBA" id="ARBA00001933"/>
    </source>
</evidence>
<dbReference type="PANTHER" id="PTHR43050">
    <property type="entry name" value="SERINE / THREONINE RACEMASE FAMILY MEMBER"/>
    <property type="match status" value="1"/>
</dbReference>
<dbReference type="PROSITE" id="PS00165">
    <property type="entry name" value="DEHYDRATASE_SER_THR"/>
    <property type="match status" value="1"/>
</dbReference>
<dbReference type="RefSeq" id="WP_126841114.1">
    <property type="nucleotide sequence ID" value="NZ_PIQH01000002.1"/>
</dbReference>
<dbReference type="Proteomes" id="UP000287996">
    <property type="component" value="Unassembled WGS sequence"/>
</dbReference>
<dbReference type="GO" id="GO:0000287">
    <property type="term" value="F:magnesium ion binding"/>
    <property type="evidence" value="ECO:0007669"/>
    <property type="project" value="TreeGrafter"/>
</dbReference>
<dbReference type="GO" id="GO:0070179">
    <property type="term" value="P:D-serine biosynthetic process"/>
    <property type="evidence" value="ECO:0007669"/>
    <property type="project" value="TreeGrafter"/>
</dbReference>
<dbReference type="InterPro" id="IPR036052">
    <property type="entry name" value="TrpB-like_PALP_sf"/>
</dbReference>
<feature type="domain" description="Tryptophan synthase beta chain-like PALP" evidence="8">
    <location>
        <begin position="19"/>
        <end position="305"/>
    </location>
</feature>
<organism evidence="9 10">
    <name type="scientific">Idiomarina tyrosinivorans</name>
    <dbReference type="NCBI Taxonomy" id="1445662"/>
    <lineage>
        <taxon>Bacteria</taxon>
        <taxon>Pseudomonadati</taxon>
        <taxon>Pseudomonadota</taxon>
        <taxon>Gammaproteobacteria</taxon>
        <taxon>Alteromonadales</taxon>
        <taxon>Idiomarinaceae</taxon>
        <taxon>Idiomarina</taxon>
    </lineage>
</organism>
<name>A0A432ZTH0_9GAMM</name>
<evidence type="ECO:0000313" key="10">
    <source>
        <dbReference type="Proteomes" id="UP000287996"/>
    </source>
</evidence>
<accession>A0A432ZTH0</accession>
<dbReference type="GO" id="GO:0018114">
    <property type="term" value="F:threonine racemase activity"/>
    <property type="evidence" value="ECO:0007669"/>
    <property type="project" value="TreeGrafter"/>
</dbReference>
<evidence type="ECO:0000256" key="7">
    <source>
        <dbReference type="ARBA" id="ARBA00023239"/>
    </source>
</evidence>
<dbReference type="GO" id="GO:0030378">
    <property type="term" value="F:serine racemase activity"/>
    <property type="evidence" value="ECO:0007669"/>
    <property type="project" value="TreeGrafter"/>
</dbReference>
<keyword evidence="5" id="KW-0460">Magnesium</keyword>
<reference evidence="9 10" key="1">
    <citation type="journal article" date="2011" name="Front. Microbiol.">
        <title>Genomic signatures of strain selection and enhancement in Bacillus atrophaeus var. globigii, a historical biowarfare simulant.</title>
        <authorList>
            <person name="Gibbons H.S."/>
            <person name="Broomall S.M."/>
            <person name="McNew L.A."/>
            <person name="Daligault H."/>
            <person name="Chapman C."/>
            <person name="Bruce D."/>
            <person name="Karavis M."/>
            <person name="Krepps M."/>
            <person name="McGregor P.A."/>
            <person name="Hong C."/>
            <person name="Park K.H."/>
            <person name="Akmal A."/>
            <person name="Feldman A."/>
            <person name="Lin J.S."/>
            <person name="Chang W.E."/>
            <person name="Higgs B.W."/>
            <person name="Demirev P."/>
            <person name="Lindquist J."/>
            <person name="Liem A."/>
            <person name="Fochler E."/>
            <person name="Read T.D."/>
            <person name="Tapia R."/>
            <person name="Johnson S."/>
            <person name="Bishop-Lilly K.A."/>
            <person name="Detter C."/>
            <person name="Han C."/>
            <person name="Sozhamannan S."/>
            <person name="Rosenzweig C.N."/>
            <person name="Skowronski E.W."/>
        </authorList>
    </citation>
    <scope>NUCLEOTIDE SEQUENCE [LARGE SCALE GENOMIC DNA]</scope>
    <source>
        <strain evidence="9 10">CC-PW-9</strain>
    </source>
</reference>
<gene>
    <name evidence="9" type="ORF">CWI84_03130</name>
</gene>
<evidence type="ECO:0000256" key="1">
    <source>
        <dbReference type="ARBA" id="ARBA00001913"/>
    </source>
</evidence>
<comment type="cofactor">
    <cofactor evidence="4">
        <name>Mg(2+)</name>
        <dbReference type="ChEBI" id="CHEBI:18420"/>
    </cofactor>
</comment>
<dbReference type="AlphaFoldDB" id="A0A432ZTH0"/>
<dbReference type="CDD" id="cd01562">
    <property type="entry name" value="Thr-dehyd"/>
    <property type="match status" value="1"/>
</dbReference>
<comment type="caution">
    <text evidence="9">The sequence shown here is derived from an EMBL/GenBank/DDBJ whole genome shotgun (WGS) entry which is preliminary data.</text>
</comment>
<dbReference type="GO" id="GO:0003941">
    <property type="term" value="F:L-serine ammonia-lyase activity"/>
    <property type="evidence" value="ECO:0007669"/>
    <property type="project" value="TreeGrafter"/>
</dbReference>
<keyword evidence="6" id="KW-0663">Pyridoxal phosphate</keyword>
<evidence type="ECO:0000313" key="9">
    <source>
        <dbReference type="EMBL" id="RUO81118.1"/>
    </source>
</evidence>
<evidence type="ECO:0000256" key="6">
    <source>
        <dbReference type="ARBA" id="ARBA00022898"/>
    </source>
</evidence>